<reference evidence="2 3" key="1">
    <citation type="submission" date="2018-04" db="EMBL/GenBank/DDBJ databases">
        <title>Genomic Encyclopedia of Type Strains, Phase III (KMG-III): the genomes of soil and plant-associated and newly described type strains.</title>
        <authorList>
            <person name="Whitman W."/>
        </authorList>
    </citation>
    <scope>NUCLEOTIDE SEQUENCE [LARGE SCALE GENOMIC DNA]</scope>
    <source>
        <strain evidence="2 3">MA-olki</strain>
    </source>
</reference>
<keyword evidence="2" id="KW-0808">Transferase</keyword>
<feature type="domain" description="Erythromycin biosynthesis protein CIII-like C-terminal" evidence="1">
    <location>
        <begin position="200"/>
        <end position="318"/>
    </location>
</feature>
<dbReference type="GO" id="GO:0016758">
    <property type="term" value="F:hexosyltransferase activity"/>
    <property type="evidence" value="ECO:0007669"/>
    <property type="project" value="UniProtKB-ARBA"/>
</dbReference>
<organism evidence="2 3">
    <name type="scientific">Sphingomonas faeni</name>
    <dbReference type="NCBI Taxonomy" id="185950"/>
    <lineage>
        <taxon>Bacteria</taxon>
        <taxon>Pseudomonadati</taxon>
        <taxon>Pseudomonadota</taxon>
        <taxon>Alphaproteobacteria</taxon>
        <taxon>Sphingomonadales</taxon>
        <taxon>Sphingomonadaceae</taxon>
        <taxon>Sphingomonas</taxon>
    </lineage>
</organism>
<comment type="caution">
    <text evidence="2">The sequence shown here is derived from an EMBL/GenBank/DDBJ whole genome shotgun (WGS) entry which is preliminary data.</text>
</comment>
<name>A0A2T5U966_9SPHN</name>
<dbReference type="InterPro" id="IPR010610">
    <property type="entry name" value="EryCIII-like_C"/>
</dbReference>
<dbReference type="EMBL" id="QAYE01000002">
    <property type="protein sequence ID" value="PTW48057.1"/>
    <property type="molecule type" value="Genomic_DNA"/>
</dbReference>
<evidence type="ECO:0000313" key="2">
    <source>
        <dbReference type="EMBL" id="PTW48057.1"/>
    </source>
</evidence>
<proteinExistence type="predicted"/>
<dbReference type="GO" id="GO:0017000">
    <property type="term" value="P:antibiotic biosynthetic process"/>
    <property type="evidence" value="ECO:0007669"/>
    <property type="project" value="UniProtKB-ARBA"/>
</dbReference>
<dbReference type="SUPFAM" id="SSF53756">
    <property type="entry name" value="UDP-Glycosyltransferase/glycogen phosphorylase"/>
    <property type="match status" value="1"/>
</dbReference>
<dbReference type="PANTHER" id="PTHR48050">
    <property type="entry name" value="STEROL 3-BETA-GLUCOSYLTRANSFERASE"/>
    <property type="match status" value="1"/>
</dbReference>
<dbReference type="InterPro" id="IPR002213">
    <property type="entry name" value="UDP_glucos_trans"/>
</dbReference>
<accession>A0A2T5U966</accession>
<dbReference type="OrthoDB" id="139086at2"/>
<sequence length="349" mass="36435">MIRGTASVTELLLQALPAALSRLGVDAVLADSVEPAGALVARHLRLPFVTAVTGLPLLREPMVPPPFLGWAYTPTAAGLRRNNGGYAVSDLLMRPIAKIVSSYARRWKLDPDPRHQWSDRLHVAQCPAGLDFPRAALPPSFRYGAPWRLDEADVDLPEDDGRPMIFCSLGSLQGARRSLFAAMTAACAAVGARAVVAHGGGLSEAEVSSLPGRPLVRAFWSQTRILPKCSAAILHGGFNTVLDALAAGVPIVAVPLAFEQPATAARLKRIGAARIVSPAEADRGGLEAALRLMLSDPSYRHAANLLAAEMAGAGGAAEAAALVDSALFDDVDAMRAGLSPLDGEPACAA</sequence>
<dbReference type="PANTHER" id="PTHR48050:SF13">
    <property type="entry name" value="STEROL 3-BETA-GLUCOSYLTRANSFERASE UGT80A2"/>
    <property type="match status" value="1"/>
</dbReference>
<evidence type="ECO:0000313" key="3">
    <source>
        <dbReference type="Proteomes" id="UP000244013"/>
    </source>
</evidence>
<protein>
    <submittedName>
        <fullName evidence="2">MGT family glycosyltransferase</fullName>
    </submittedName>
</protein>
<dbReference type="AlphaFoldDB" id="A0A2T5U966"/>
<dbReference type="Proteomes" id="UP000244013">
    <property type="component" value="Unassembled WGS sequence"/>
</dbReference>
<dbReference type="CDD" id="cd03784">
    <property type="entry name" value="GT1_Gtf-like"/>
    <property type="match status" value="1"/>
</dbReference>
<dbReference type="InterPro" id="IPR050426">
    <property type="entry name" value="Glycosyltransferase_28"/>
</dbReference>
<dbReference type="Pfam" id="PF06722">
    <property type="entry name" value="EryCIII-like_C"/>
    <property type="match status" value="1"/>
</dbReference>
<dbReference type="GO" id="GO:0008194">
    <property type="term" value="F:UDP-glycosyltransferase activity"/>
    <property type="evidence" value="ECO:0007669"/>
    <property type="project" value="InterPro"/>
</dbReference>
<evidence type="ECO:0000259" key="1">
    <source>
        <dbReference type="Pfam" id="PF06722"/>
    </source>
</evidence>
<dbReference type="Gene3D" id="3.40.50.2000">
    <property type="entry name" value="Glycogen Phosphorylase B"/>
    <property type="match status" value="2"/>
</dbReference>
<gene>
    <name evidence="2" type="ORF">C8J25_102146</name>
</gene>